<dbReference type="Proteomes" id="UP000259328">
    <property type="component" value="Chromosome"/>
</dbReference>
<comment type="similarity">
    <text evidence="1">Belongs to the peptidase M13 family.</text>
</comment>
<dbReference type="PRINTS" id="PR00786">
    <property type="entry name" value="NEPRILYSIN"/>
</dbReference>
<sequence length="70" mass="7674">MSPALVNAYFNAFGNHIVFPAAILNGEFYNLKNSRSENYGGIGAVIAHEISHAFDNNGARFDENGSLKNW</sequence>
<evidence type="ECO:0000313" key="4">
    <source>
        <dbReference type="Proteomes" id="UP000259328"/>
    </source>
</evidence>
<keyword evidence="3" id="KW-0378">Hydrolase</keyword>
<dbReference type="InterPro" id="IPR000718">
    <property type="entry name" value="Peptidase_M13"/>
</dbReference>
<dbReference type="GO" id="GO:0005886">
    <property type="term" value="C:plasma membrane"/>
    <property type="evidence" value="ECO:0007669"/>
    <property type="project" value="TreeGrafter"/>
</dbReference>
<dbReference type="Gene3D" id="3.40.390.10">
    <property type="entry name" value="Collagenase (Catalytic Domain)"/>
    <property type="match status" value="1"/>
</dbReference>
<dbReference type="GO" id="GO:0016485">
    <property type="term" value="P:protein processing"/>
    <property type="evidence" value="ECO:0007669"/>
    <property type="project" value="TreeGrafter"/>
</dbReference>
<accession>A0A3B0P8P6</accession>
<dbReference type="EC" id="3.4.24.-" evidence="3"/>
<name>A0A3B0P8P6_MYCSY</name>
<evidence type="ECO:0000313" key="3">
    <source>
        <dbReference type="EMBL" id="SYV93342.1"/>
    </source>
</evidence>
<reference evidence="4" key="1">
    <citation type="submission" date="2018-06" db="EMBL/GenBank/DDBJ databases">
        <authorList>
            <consortium name="Pathogen Informatics"/>
        </authorList>
    </citation>
    <scope>NUCLEOTIDE SEQUENCE [LARGE SCALE GENOMIC DNA]</scope>
    <source>
        <strain evidence="4">NCTC10124</strain>
    </source>
</reference>
<organism evidence="3 4">
    <name type="scientific">Mycoplasmopsis synoviae</name>
    <name type="common">Mycoplasma synoviae</name>
    <dbReference type="NCBI Taxonomy" id="2109"/>
    <lineage>
        <taxon>Bacteria</taxon>
        <taxon>Bacillati</taxon>
        <taxon>Mycoplasmatota</taxon>
        <taxon>Mycoplasmoidales</taxon>
        <taxon>Metamycoplasmataceae</taxon>
        <taxon>Mycoplasmopsis</taxon>
    </lineage>
</organism>
<dbReference type="InterPro" id="IPR018497">
    <property type="entry name" value="Peptidase_M13_C"/>
</dbReference>
<dbReference type="Pfam" id="PF01431">
    <property type="entry name" value="Peptidase_M13"/>
    <property type="match status" value="1"/>
</dbReference>
<gene>
    <name evidence="3" type="primary">pepO_2</name>
    <name evidence="3" type="ORF">NCTC10124_01081</name>
</gene>
<dbReference type="PROSITE" id="PS51885">
    <property type="entry name" value="NEPRILYSIN"/>
    <property type="match status" value="1"/>
</dbReference>
<feature type="domain" description="Peptidase M13 C-terminal" evidence="2">
    <location>
        <begin position="7"/>
        <end position="70"/>
    </location>
</feature>
<dbReference type="PANTHER" id="PTHR11733">
    <property type="entry name" value="ZINC METALLOPROTEASE FAMILY M13 NEPRILYSIN-RELATED"/>
    <property type="match status" value="1"/>
</dbReference>
<dbReference type="GO" id="GO:0004222">
    <property type="term" value="F:metalloendopeptidase activity"/>
    <property type="evidence" value="ECO:0007669"/>
    <property type="project" value="InterPro"/>
</dbReference>
<proteinExistence type="inferred from homology"/>
<dbReference type="PANTHER" id="PTHR11733:SF167">
    <property type="entry name" value="FI17812P1-RELATED"/>
    <property type="match status" value="1"/>
</dbReference>
<dbReference type="EMBL" id="LS991953">
    <property type="protein sequence ID" value="SYV93342.1"/>
    <property type="molecule type" value="Genomic_DNA"/>
</dbReference>
<protein>
    <submittedName>
        <fullName evidence="3">Neutral endopeptidase</fullName>
        <ecNumber evidence="3">3.4.24.-</ecNumber>
    </submittedName>
</protein>
<evidence type="ECO:0000256" key="1">
    <source>
        <dbReference type="ARBA" id="ARBA00007357"/>
    </source>
</evidence>
<feature type="non-terminal residue" evidence="3">
    <location>
        <position position="70"/>
    </location>
</feature>
<dbReference type="InterPro" id="IPR024079">
    <property type="entry name" value="MetalloPept_cat_dom_sf"/>
</dbReference>
<dbReference type="AlphaFoldDB" id="A0A3B0P8P6"/>
<evidence type="ECO:0000259" key="2">
    <source>
        <dbReference type="Pfam" id="PF01431"/>
    </source>
</evidence>
<dbReference type="SUPFAM" id="SSF55486">
    <property type="entry name" value="Metalloproteases ('zincins'), catalytic domain"/>
    <property type="match status" value="1"/>
</dbReference>